<feature type="transmembrane region" description="Helical" evidence="1">
    <location>
        <begin position="48"/>
        <end position="68"/>
    </location>
</feature>
<dbReference type="Pfam" id="PF05512">
    <property type="entry name" value="AWPM-19"/>
    <property type="match status" value="1"/>
</dbReference>
<evidence type="ECO:0000256" key="1">
    <source>
        <dbReference type="SAM" id="Phobius"/>
    </source>
</evidence>
<dbReference type="PANTHER" id="PTHR33294">
    <property type="entry name" value="AWPM-19-LIKE FAMILY PROTEIN"/>
    <property type="match status" value="1"/>
</dbReference>
<dbReference type="Proteomes" id="UP001497512">
    <property type="component" value="Chromosome 5"/>
</dbReference>
<keyword evidence="1" id="KW-1133">Transmembrane helix</keyword>
<keyword evidence="1" id="KW-0472">Membrane</keyword>
<evidence type="ECO:0000313" key="3">
    <source>
        <dbReference type="Proteomes" id="UP001497512"/>
    </source>
</evidence>
<name>A0ABP0UNS3_9BRYO</name>
<feature type="transmembrane region" description="Helical" evidence="1">
    <location>
        <begin position="120"/>
        <end position="139"/>
    </location>
</feature>
<protein>
    <submittedName>
        <fullName evidence="2">Uncharacterized protein</fullName>
    </submittedName>
</protein>
<dbReference type="InterPro" id="IPR008390">
    <property type="entry name" value="AWPM-19"/>
</dbReference>
<reference evidence="2" key="1">
    <citation type="submission" date="2024-02" db="EMBL/GenBank/DDBJ databases">
        <authorList>
            <consortium name="ELIXIR-Norway"/>
            <consortium name="Elixir Norway"/>
        </authorList>
    </citation>
    <scope>NUCLEOTIDE SEQUENCE</scope>
</reference>
<gene>
    <name evidence="2" type="ORF">CSSPTR1EN2_LOCUS18064</name>
</gene>
<feature type="transmembrane region" description="Helical" evidence="1">
    <location>
        <begin position="80"/>
        <end position="100"/>
    </location>
</feature>
<accession>A0ABP0UNS3</accession>
<organism evidence="2 3">
    <name type="scientific">Sphagnum troendelagicum</name>
    <dbReference type="NCBI Taxonomy" id="128251"/>
    <lineage>
        <taxon>Eukaryota</taxon>
        <taxon>Viridiplantae</taxon>
        <taxon>Streptophyta</taxon>
        <taxon>Embryophyta</taxon>
        <taxon>Bryophyta</taxon>
        <taxon>Sphagnophytina</taxon>
        <taxon>Sphagnopsida</taxon>
        <taxon>Sphagnales</taxon>
        <taxon>Sphagnaceae</taxon>
        <taxon>Sphagnum</taxon>
    </lineage>
</organism>
<evidence type="ECO:0000313" key="2">
    <source>
        <dbReference type="EMBL" id="CAK9226088.1"/>
    </source>
</evidence>
<dbReference type="PROSITE" id="PS51257">
    <property type="entry name" value="PROKAR_LIPOPROTEIN"/>
    <property type="match status" value="1"/>
</dbReference>
<dbReference type="EMBL" id="OZ019897">
    <property type="protein sequence ID" value="CAK9226088.1"/>
    <property type="molecule type" value="Genomic_DNA"/>
</dbReference>
<keyword evidence="3" id="KW-1185">Reference proteome</keyword>
<sequence>MACGVGRCLSTPLMVINFIFYFIAACLAGWALNRLIDGSNLGNSATRYFVPLALIASMAGLASVFSGTHHVRVFRNDSLSAAHSTALIAWLLTLLAMGLACKEIHMGGPRTKRLKVLEALMILLSLFELLYLLTLHVGICGSKYGPNNGNTVTGTGVGGPKGANYGTPAATAV</sequence>
<proteinExistence type="predicted"/>
<keyword evidence="1" id="KW-0812">Transmembrane</keyword>
<dbReference type="PANTHER" id="PTHR33294:SF5">
    <property type="entry name" value="AWPM-19-LIKE FAMILY PROTEIN"/>
    <property type="match status" value="1"/>
</dbReference>
<feature type="transmembrane region" description="Helical" evidence="1">
    <location>
        <begin position="15"/>
        <end position="36"/>
    </location>
</feature>